<feature type="transmembrane region" description="Helical" evidence="1">
    <location>
        <begin position="34"/>
        <end position="56"/>
    </location>
</feature>
<sequence length="128" mass="13524">MKLPAESPGSDSLMDSVTDTNAKGYITGIRYDRLVAILVGLVSSMFAGGLAVFISRVMHALFIDSLQGVANWSGEMVSRLTNAPSWIVSAMWAGIEGFISQFGPLAFGVGIGIAVLMLVIVGWEVTQA</sequence>
<reference evidence="2" key="2">
    <citation type="submission" date="2020-09" db="EMBL/GenBank/DDBJ databases">
        <authorList>
            <person name="Sun Q."/>
            <person name="Ohkuma M."/>
        </authorList>
    </citation>
    <scope>NUCLEOTIDE SEQUENCE</scope>
    <source>
        <strain evidence="2">JCM 19596</strain>
    </source>
</reference>
<keyword evidence="1" id="KW-0472">Membrane</keyword>
<reference evidence="2" key="1">
    <citation type="journal article" date="2014" name="Int. J. Syst. Evol. Microbiol.">
        <title>Complete genome sequence of Corynebacterium casei LMG S-19264T (=DSM 44701T), isolated from a smear-ripened cheese.</title>
        <authorList>
            <consortium name="US DOE Joint Genome Institute (JGI-PGF)"/>
            <person name="Walter F."/>
            <person name="Albersmeier A."/>
            <person name="Kalinowski J."/>
            <person name="Ruckert C."/>
        </authorList>
    </citation>
    <scope>NUCLEOTIDE SEQUENCE</scope>
    <source>
        <strain evidence="2">JCM 19596</strain>
    </source>
</reference>
<proteinExistence type="predicted"/>
<protein>
    <submittedName>
        <fullName evidence="2">Uncharacterized protein</fullName>
    </submittedName>
</protein>
<accession>A0A830F2Y3</accession>
<comment type="caution">
    <text evidence="2">The sequence shown here is derived from an EMBL/GenBank/DDBJ whole genome shotgun (WGS) entry which is preliminary data.</text>
</comment>
<evidence type="ECO:0000313" key="3">
    <source>
        <dbReference type="Proteomes" id="UP000607197"/>
    </source>
</evidence>
<evidence type="ECO:0000256" key="1">
    <source>
        <dbReference type="SAM" id="Phobius"/>
    </source>
</evidence>
<keyword evidence="3" id="KW-1185">Reference proteome</keyword>
<dbReference type="RefSeq" id="WP_188977462.1">
    <property type="nucleotide sequence ID" value="NZ_BMPG01000002.1"/>
</dbReference>
<dbReference type="AlphaFoldDB" id="A0A830F2Y3"/>
<dbReference type="EMBL" id="BMPG01000002">
    <property type="protein sequence ID" value="GGL57572.1"/>
    <property type="molecule type" value="Genomic_DNA"/>
</dbReference>
<gene>
    <name evidence="2" type="ORF">GCM10009039_14680</name>
</gene>
<evidence type="ECO:0000313" key="2">
    <source>
        <dbReference type="EMBL" id="GGL57572.1"/>
    </source>
</evidence>
<dbReference type="Proteomes" id="UP000607197">
    <property type="component" value="Unassembled WGS sequence"/>
</dbReference>
<keyword evidence="1" id="KW-0812">Transmembrane</keyword>
<feature type="transmembrane region" description="Helical" evidence="1">
    <location>
        <begin position="102"/>
        <end position="123"/>
    </location>
</feature>
<name>A0A830F2Y3_9EURY</name>
<organism evidence="2 3">
    <name type="scientific">Halocalculus aciditolerans</name>
    <dbReference type="NCBI Taxonomy" id="1383812"/>
    <lineage>
        <taxon>Archaea</taxon>
        <taxon>Methanobacteriati</taxon>
        <taxon>Methanobacteriota</taxon>
        <taxon>Stenosarchaea group</taxon>
        <taxon>Halobacteria</taxon>
        <taxon>Halobacteriales</taxon>
        <taxon>Halobacteriaceae</taxon>
        <taxon>Halocalculus</taxon>
    </lineage>
</organism>
<keyword evidence="1" id="KW-1133">Transmembrane helix</keyword>